<comment type="similarity">
    <text evidence="1 2">Belongs to the UPF0250 family.</text>
</comment>
<dbReference type="Pfam" id="PF04359">
    <property type="entry name" value="DUF493"/>
    <property type="match status" value="1"/>
</dbReference>
<dbReference type="InterPro" id="IPR027471">
    <property type="entry name" value="YbeD-like_sf"/>
</dbReference>
<dbReference type="PANTHER" id="PTHR38036">
    <property type="entry name" value="UPF0250 PROTEIN YBED"/>
    <property type="match status" value="1"/>
</dbReference>
<dbReference type="Gene3D" id="3.30.70.260">
    <property type="match status" value="1"/>
</dbReference>
<dbReference type="SUPFAM" id="SSF117991">
    <property type="entry name" value="YbeD/HP0495-like"/>
    <property type="match status" value="1"/>
</dbReference>
<comment type="caution">
    <text evidence="3">The sequence shown here is derived from an EMBL/GenBank/DDBJ whole genome shotgun (WGS) entry which is preliminary data.</text>
</comment>
<keyword evidence="4" id="KW-1185">Reference proteome</keyword>
<accession>A0ABR9S0N6</accession>
<protein>
    <recommendedName>
        <fullName evidence="2">UPF0250 protein IM787_05820</fullName>
    </recommendedName>
</protein>
<evidence type="ECO:0000313" key="3">
    <source>
        <dbReference type="EMBL" id="MBE7367070.1"/>
    </source>
</evidence>
<sequence>MSASIHPPAPPQDPRKDSLIQYPSQFPIKVMGAKVDGFVHAVTTIARQFDPGFDAGTVELRDSSAGNYLGITITVTATSRQQLDDLYRALTSHPMVKVVL</sequence>
<dbReference type="EMBL" id="JADDIV010000002">
    <property type="protein sequence ID" value="MBE7367070.1"/>
    <property type="molecule type" value="Genomic_DNA"/>
</dbReference>
<evidence type="ECO:0000256" key="2">
    <source>
        <dbReference type="HAMAP-Rule" id="MF_00659"/>
    </source>
</evidence>
<organism evidence="3 4">
    <name type="scientific">Ramlibacter pallidus</name>
    <dbReference type="NCBI Taxonomy" id="2780087"/>
    <lineage>
        <taxon>Bacteria</taxon>
        <taxon>Pseudomonadati</taxon>
        <taxon>Pseudomonadota</taxon>
        <taxon>Betaproteobacteria</taxon>
        <taxon>Burkholderiales</taxon>
        <taxon>Comamonadaceae</taxon>
        <taxon>Ramlibacter</taxon>
    </lineage>
</organism>
<dbReference type="InterPro" id="IPR007454">
    <property type="entry name" value="UPF0250_YbeD-like"/>
</dbReference>
<reference evidence="3 4" key="1">
    <citation type="submission" date="2020-10" db="EMBL/GenBank/DDBJ databases">
        <title>Ramlibacter sp. HM2 16S ribosomal RNA gene Genome sequencing and assembly.</title>
        <authorList>
            <person name="Kang M."/>
        </authorList>
    </citation>
    <scope>NUCLEOTIDE SEQUENCE [LARGE SCALE GENOMIC DNA]</scope>
    <source>
        <strain evidence="3 4">HM2</strain>
    </source>
</reference>
<proteinExistence type="inferred from homology"/>
<evidence type="ECO:0000313" key="4">
    <source>
        <dbReference type="Proteomes" id="UP000806285"/>
    </source>
</evidence>
<dbReference type="HAMAP" id="MF_00659">
    <property type="entry name" value="UPF0250"/>
    <property type="match status" value="1"/>
</dbReference>
<dbReference type="Proteomes" id="UP000806285">
    <property type="component" value="Unassembled WGS sequence"/>
</dbReference>
<name>A0ABR9S0N6_9BURK</name>
<dbReference type="PANTHER" id="PTHR38036:SF1">
    <property type="entry name" value="UPF0250 PROTEIN YBED"/>
    <property type="match status" value="1"/>
</dbReference>
<gene>
    <name evidence="3" type="ORF">IM787_05820</name>
</gene>
<dbReference type="RefSeq" id="WP_193675706.1">
    <property type="nucleotide sequence ID" value="NZ_JADDIV010000002.1"/>
</dbReference>
<evidence type="ECO:0000256" key="1">
    <source>
        <dbReference type="ARBA" id="ARBA00008460"/>
    </source>
</evidence>